<comment type="subunit">
    <text evidence="10">Associates with subunits I, II and III to form cytochrome c oxidase.</text>
</comment>
<dbReference type="GO" id="GO:0004129">
    <property type="term" value="F:cytochrome-c oxidase activity"/>
    <property type="evidence" value="ECO:0007669"/>
    <property type="project" value="UniProtKB-EC"/>
</dbReference>
<evidence type="ECO:0000256" key="10">
    <source>
        <dbReference type="PIRNR" id="PIRNR017385"/>
    </source>
</evidence>
<keyword evidence="4 10" id="KW-1003">Cell membrane</keyword>
<evidence type="ECO:0000256" key="6">
    <source>
        <dbReference type="ARBA" id="ARBA00022967"/>
    </source>
</evidence>
<dbReference type="EMBL" id="JACBZX010000001">
    <property type="protein sequence ID" value="NYG37851.1"/>
    <property type="molecule type" value="Genomic_DNA"/>
</dbReference>
<evidence type="ECO:0000256" key="3">
    <source>
        <dbReference type="ARBA" id="ARBA00006870"/>
    </source>
</evidence>
<keyword evidence="5 11" id="KW-0812">Transmembrane</keyword>
<reference evidence="12 13" key="1">
    <citation type="submission" date="2020-07" db="EMBL/GenBank/DDBJ databases">
        <title>Sequencing the genomes of 1000 actinobacteria strains.</title>
        <authorList>
            <person name="Klenk H.-P."/>
        </authorList>
    </citation>
    <scope>NUCLEOTIDE SEQUENCE [LARGE SCALE GENOMIC DNA]</scope>
    <source>
        <strain evidence="12 13">DSM 24723</strain>
    </source>
</reference>
<dbReference type="Proteomes" id="UP000592181">
    <property type="component" value="Unassembled WGS sequence"/>
</dbReference>
<evidence type="ECO:0000256" key="1">
    <source>
        <dbReference type="ARBA" id="ARBA00002536"/>
    </source>
</evidence>
<sequence>MKAETKLFTLLGAFFAACGIAYGLVTGWDEPVGVVALLLSAGLGAMISFFLWKAGKDLPPRPDDSPDGEIADQAGDYGEFAPYSWWPLWLGLSGAIIFLGVAVGFWVFFLGAVFGVYALVGWVFEYYQGEHAS</sequence>
<comment type="similarity">
    <text evidence="3 10">Belongs to the cytochrome c oxidase bacterial subunit CtaF family.</text>
</comment>
<gene>
    <name evidence="12" type="ORF">BJY28_002320</name>
</gene>
<dbReference type="AlphaFoldDB" id="A0A852XHH6"/>
<evidence type="ECO:0000313" key="12">
    <source>
        <dbReference type="EMBL" id="NYG37851.1"/>
    </source>
</evidence>
<feature type="transmembrane region" description="Helical" evidence="11">
    <location>
        <begin position="33"/>
        <end position="52"/>
    </location>
</feature>
<comment type="function">
    <text evidence="1 10">Part of cytochrome c oxidase, its function is unknown.</text>
</comment>
<dbReference type="InterPro" id="IPR021050">
    <property type="entry name" value="Cyt_c_oxidase_su4_actinobac"/>
</dbReference>
<dbReference type="PROSITE" id="PS51257">
    <property type="entry name" value="PROKAR_LIPOPROTEIN"/>
    <property type="match status" value="1"/>
</dbReference>
<dbReference type="EC" id="7.1.1.9" evidence="10"/>
<feature type="transmembrane region" description="Helical" evidence="11">
    <location>
        <begin position="96"/>
        <end position="124"/>
    </location>
</feature>
<keyword evidence="7 11" id="KW-1133">Transmembrane helix</keyword>
<evidence type="ECO:0000313" key="13">
    <source>
        <dbReference type="Proteomes" id="UP000592181"/>
    </source>
</evidence>
<evidence type="ECO:0000256" key="8">
    <source>
        <dbReference type="ARBA" id="ARBA00023136"/>
    </source>
</evidence>
<keyword evidence="8 10" id="KW-0472">Membrane</keyword>
<keyword evidence="13" id="KW-1185">Reference proteome</keyword>
<evidence type="ECO:0000256" key="11">
    <source>
        <dbReference type="SAM" id="Phobius"/>
    </source>
</evidence>
<dbReference type="GO" id="GO:0005886">
    <property type="term" value="C:plasma membrane"/>
    <property type="evidence" value="ECO:0007669"/>
    <property type="project" value="UniProtKB-SubCell"/>
</dbReference>
<comment type="caution">
    <text evidence="12">The sequence shown here is derived from an EMBL/GenBank/DDBJ whole genome shotgun (WGS) entry which is preliminary data.</text>
</comment>
<protein>
    <recommendedName>
        <fullName evidence="10">Cytochrome c oxidase polypeptide 4</fullName>
        <ecNumber evidence="10">7.1.1.9</ecNumber>
    </recommendedName>
    <alternativeName>
        <fullName evidence="10">Cytochrome aa3 subunit 4</fullName>
    </alternativeName>
    <alternativeName>
        <fullName evidence="10">Cytochrome c oxidase polypeptide IV</fullName>
    </alternativeName>
</protein>
<comment type="subcellular location">
    <subcellularLocation>
        <location evidence="2">Cell membrane</location>
        <topology evidence="2">Multi-pass membrane protein</topology>
    </subcellularLocation>
</comment>
<organism evidence="12 13">
    <name type="scientific">Janibacter alkaliphilus</name>
    <dbReference type="NCBI Taxonomy" id="1069963"/>
    <lineage>
        <taxon>Bacteria</taxon>
        <taxon>Bacillati</taxon>
        <taxon>Actinomycetota</taxon>
        <taxon>Actinomycetes</taxon>
        <taxon>Micrococcales</taxon>
        <taxon>Intrasporangiaceae</taxon>
        <taxon>Janibacter</taxon>
    </lineage>
</organism>
<comment type="catalytic activity">
    <reaction evidence="9 10">
        <text>4 Fe(II)-[cytochrome c] + O2 + 8 H(+)(in) = 4 Fe(III)-[cytochrome c] + 2 H2O + 4 H(+)(out)</text>
        <dbReference type="Rhea" id="RHEA:11436"/>
        <dbReference type="Rhea" id="RHEA-COMP:10350"/>
        <dbReference type="Rhea" id="RHEA-COMP:14399"/>
        <dbReference type="ChEBI" id="CHEBI:15377"/>
        <dbReference type="ChEBI" id="CHEBI:15378"/>
        <dbReference type="ChEBI" id="CHEBI:15379"/>
        <dbReference type="ChEBI" id="CHEBI:29033"/>
        <dbReference type="ChEBI" id="CHEBI:29034"/>
        <dbReference type="EC" id="7.1.1.9"/>
    </reaction>
</comment>
<dbReference type="GO" id="GO:0022900">
    <property type="term" value="P:electron transport chain"/>
    <property type="evidence" value="ECO:0007669"/>
    <property type="project" value="InterPro"/>
</dbReference>
<accession>A0A852XHH6</accession>
<evidence type="ECO:0000256" key="5">
    <source>
        <dbReference type="ARBA" id="ARBA00022692"/>
    </source>
</evidence>
<name>A0A852XHH6_9MICO</name>
<evidence type="ECO:0000256" key="7">
    <source>
        <dbReference type="ARBA" id="ARBA00022989"/>
    </source>
</evidence>
<dbReference type="PIRSF" id="PIRSF017385">
    <property type="entry name" value="CtaF"/>
    <property type="match status" value="1"/>
</dbReference>
<dbReference type="Pfam" id="PF12270">
    <property type="entry name" value="Cyt_c_ox_IV"/>
    <property type="match status" value="1"/>
</dbReference>
<dbReference type="RefSeq" id="WP_179463154.1">
    <property type="nucleotide sequence ID" value="NZ_JACBZX010000001.1"/>
</dbReference>
<proteinExistence type="inferred from homology"/>
<evidence type="ECO:0000256" key="2">
    <source>
        <dbReference type="ARBA" id="ARBA00004651"/>
    </source>
</evidence>
<evidence type="ECO:0000256" key="9">
    <source>
        <dbReference type="ARBA" id="ARBA00047816"/>
    </source>
</evidence>
<evidence type="ECO:0000256" key="4">
    <source>
        <dbReference type="ARBA" id="ARBA00022475"/>
    </source>
</evidence>
<keyword evidence="6 10" id="KW-1278">Translocase</keyword>